<comment type="catalytic activity">
    <reaction evidence="6">
        <text>3-oxoadipate + NAD(+) = maleylacetate + NADH + H(+)</text>
        <dbReference type="Rhea" id="RHEA:16981"/>
        <dbReference type="ChEBI" id="CHEBI:15378"/>
        <dbReference type="ChEBI" id="CHEBI:15775"/>
        <dbReference type="ChEBI" id="CHEBI:16468"/>
        <dbReference type="ChEBI" id="CHEBI:57540"/>
        <dbReference type="ChEBI" id="CHEBI:57945"/>
        <dbReference type="EC" id="1.3.1.32"/>
    </reaction>
</comment>
<dbReference type="GO" id="GO:0018506">
    <property type="term" value="F:maleylacetate reductase activity"/>
    <property type="evidence" value="ECO:0007669"/>
    <property type="project" value="UniProtKB-EC"/>
</dbReference>
<evidence type="ECO:0000256" key="4">
    <source>
        <dbReference type="ARBA" id="ARBA00023002"/>
    </source>
</evidence>
<comment type="similarity">
    <text evidence="1">Belongs to the iron-containing alcohol dehydrogenase family.</text>
</comment>
<feature type="domain" description="Fe-containing alcohol dehydrogenase-like C-terminal" evidence="9">
    <location>
        <begin position="168"/>
        <end position="348"/>
    </location>
</feature>
<dbReference type="RefSeq" id="WP_121085053.1">
    <property type="nucleotide sequence ID" value="NZ_RBZU01000002.1"/>
</dbReference>
<comment type="catalytic activity">
    <reaction evidence="7">
        <text>3-oxoadipate + NADP(+) = maleylacetate + NADPH + H(+)</text>
        <dbReference type="Rhea" id="RHEA:16985"/>
        <dbReference type="ChEBI" id="CHEBI:15378"/>
        <dbReference type="ChEBI" id="CHEBI:15775"/>
        <dbReference type="ChEBI" id="CHEBI:16468"/>
        <dbReference type="ChEBI" id="CHEBI:57783"/>
        <dbReference type="ChEBI" id="CHEBI:58349"/>
        <dbReference type="EC" id="1.3.1.32"/>
    </reaction>
</comment>
<sequence>MTKLDFVYEARASRVVFGAGHLAHLEREVLNLRSERALVLCSPEQVEMGKRIVERLGGRAAGLFDQATMHVPLELAEQARGIAREVNADCAVAVGGGSTIGLGKAIALTSDLPILAIPTTYAGSEMTPVYGITQAGIKRTGKDFRVMPKAVIYDPELTLSLPPAMSLTSGINAIAHAAEGLYAQDANPVMSLMAQEGIAALARSLPAIVRSPADIEARADALYGAWLCGTVLGNVGMALHHKLCHTLGGSFNLPHAQTHTIVLPHVLAYNRYAAPQAMERIARAIGAHDAATGLYALAQSNGAPVALKHIGMKQEDVEKAAQIATANPYWNPRPIDRDAIRALLQDAFDGVAPRDA</sequence>
<name>A0A494Y546_9BURK</name>
<evidence type="ECO:0000313" key="11">
    <source>
        <dbReference type="Proteomes" id="UP000270342"/>
    </source>
</evidence>
<organism evidence="10 11">
    <name type="scientific">Pararobbsia silviterrae</name>
    <dbReference type="NCBI Taxonomy" id="1792498"/>
    <lineage>
        <taxon>Bacteria</taxon>
        <taxon>Pseudomonadati</taxon>
        <taxon>Pseudomonadota</taxon>
        <taxon>Betaproteobacteria</taxon>
        <taxon>Burkholderiales</taxon>
        <taxon>Burkholderiaceae</taxon>
        <taxon>Pararobbsia</taxon>
    </lineage>
</organism>
<evidence type="ECO:0000256" key="1">
    <source>
        <dbReference type="ARBA" id="ARBA00007358"/>
    </source>
</evidence>
<evidence type="ECO:0000256" key="2">
    <source>
        <dbReference type="ARBA" id="ARBA00012005"/>
    </source>
</evidence>
<dbReference type="PANTHER" id="PTHR11496">
    <property type="entry name" value="ALCOHOL DEHYDROGENASE"/>
    <property type="match status" value="1"/>
</dbReference>
<dbReference type="OrthoDB" id="3812122at2"/>
<evidence type="ECO:0000256" key="7">
    <source>
        <dbReference type="ARBA" id="ARBA00051531"/>
    </source>
</evidence>
<dbReference type="EC" id="1.3.1.32" evidence="2"/>
<feature type="domain" description="Alcohol dehydrogenase iron-type/glycerol dehydrogenase GldA" evidence="8">
    <location>
        <begin position="13"/>
        <end position="155"/>
    </location>
</feature>
<dbReference type="InterPro" id="IPR001670">
    <property type="entry name" value="ADH_Fe/GldA"/>
</dbReference>
<dbReference type="EMBL" id="RBZU01000002">
    <property type="protein sequence ID" value="RKP57761.1"/>
    <property type="molecule type" value="Genomic_DNA"/>
</dbReference>
<dbReference type="Pfam" id="PF00465">
    <property type="entry name" value="Fe-ADH"/>
    <property type="match status" value="1"/>
</dbReference>
<dbReference type="Gene3D" id="1.20.1090.10">
    <property type="entry name" value="Dehydroquinate synthase-like - alpha domain"/>
    <property type="match status" value="1"/>
</dbReference>
<evidence type="ECO:0000259" key="9">
    <source>
        <dbReference type="Pfam" id="PF25137"/>
    </source>
</evidence>
<dbReference type="AlphaFoldDB" id="A0A494Y546"/>
<evidence type="ECO:0000256" key="6">
    <source>
        <dbReference type="ARBA" id="ARBA00050679"/>
    </source>
</evidence>
<comment type="caution">
    <text evidence="10">The sequence shown here is derived from an EMBL/GenBank/DDBJ whole genome shotgun (WGS) entry which is preliminary data.</text>
</comment>
<keyword evidence="5" id="KW-0520">NAD</keyword>
<gene>
    <name evidence="10" type="ORF">D7S86_07460</name>
</gene>
<dbReference type="GO" id="GO:0004022">
    <property type="term" value="F:alcohol dehydrogenase (NAD+) activity"/>
    <property type="evidence" value="ECO:0007669"/>
    <property type="project" value="TreeGrafter"/>
</dbReference>
<dbReference type="InterPro" id="IPR056798">
    <property type="entry name" value="ADH_Fe_C"/>
</dbReference>
<dbReference type="PANTHER" id="PTHR11496:SF102">
    <property type="entry name" value="ALCOHOL DEHYDROGENASE 4"/>
    <property type="match status" value="1"/>
</dbReference>
<keyword evidence="11" id="KW-1185">Reference proteome</keyword>
<dbReference type="GO" id="GO:0046872">
    <property type="term" value="F:metal ion binding"/>
    <property type="evidence" value="ECO:0007669"/>
    <property type="project" value="InterPro"/>
</dbReference>
<dbReference type="SUPFAM" id="SSF56796">
    <property type="entry name" value="Dehydroquinate synthase-like"/>
    <property type="match status" value="1"/>
</dbReference>
<proteinExistence type="inferred from homology"/>
<evidence type="ECO:0000259" key="8">
    <source>
        <dbReference type="Pfam" id="PF00465"/>
    </source>
</evidence>
<keyword evidence="4" id="KW-0560">Oxidoreductase</keyword>
<reference evidence="10 11" key="1">
    <citation type="submission" date="2018-10" db="EMBL/GenBank/DDBJ databases">
        <title>Robbsia sp. DHC34, isolated from soil.</title>
        <authorList>
            <person name="Gao Z.-H."/>
            <person name="Qiu L.-H."/>
        </authorList>
    </citation>
    <scope>NUCLEOTIDE SEQUENCE [LARGE SCALE GENOMIC DNA]</scope>
    <source>
        <strain evidence="10 11">DHC34</strain>
    </source>
</reference>
<dbReference type="InterPro" id="IPR034786">
    <property type="entry name" value="MAR"/>
</dbReference>
<protein>
    <recommendedName>
        <fullName evidence="2">maleylacetate reductase</fullName>
        <ecNumber evidence="2">1.3.1.32</ecNumber>
    </recommendedName>
</protein>
<dbReference type="CDD" id="cd08177">
    <property type="entry name" value="MAR"/>
    <property type="match status" value="1"/>
</dbReference>
<dbReference type="FunFam" id="3.40.50.1970:FF:000015">
    <property type="entry name" value="Maleylacetate reductase 1"/>
    <property type="match status" value="1"/>
</dbReference>
<dbReference type="Proteomes" id="UP000270342">
    <property type="component" value="Unassembled WGS sequence"/>
</dbReference>
<evidence type="ECO:0000313" key="10">
    <source>
        <dbReference type="EMBL" id="RKP57761.1"/>
    </source>
</evidence>
<dbReference type="Gene3D" id="3.40.50.1970">
    <property type="match status" value="1"/>
</dbReference>
<keyword evidence="3" id="KW-0058">Aromatic hydrocarbons catabolism</keyword>
<dbReference type="GO" id="GO:1901168">
    <property type="term" value="P:3-chlorocatechol catabolic process"/>
    <property type="evidence" value="ECO:0007669"/>
    <property type="project" value="UniProtKB-ARBA"/>
</dbReference>
<evidence type="ECO:0000256" key="5">
    <source>
        <dbReference type="ARBA" id="ARBA00023027"/>
    </source>
</evidence>
<dbReference type="InterPro" id="IPR039697">
    <property type="entry name" value="Alcohol_dehydrogenase_Fe"/>
</dbReference>
<accession>A0A494Y546</accession>
<evidence type="ECO:0000256" key="3">
    <source>
        <dbReference type="ARBA" id="ARBA00022797"/>
    </source>
</evidence>
<dbReference type="Pfam" id="PF25137">
    <property type="entry name" value="ADH_Fe_C"/>
    <property type="match status" value="1"/>
</dbReference>